<dbReference type="RefSeq" id="WP_092739237.1">
    <property type="nucleotide sequence ID" value="NZ_FNOV01000005.1"/>
</dbReference>
<evidence type="ECO:0000313" key="4">
    <source>
        <dbReference type="Proteomes" id="UP000199249"/>
    </source>
</evidence>
<feature type="transmembrane region" description="Helical" evidence="1">
    <location>
        <begin position="74"/>
        <end position="93"/>
    </location>
</feature>
<feature type="transmembrane region" description="Helical" evidence="1">
    <location>
        <begin position="171"/>
        <end position="192"/>
    </location>
</feature>
<feature type="transmembrane region" description="Helical" evidence="1">
    <location>
        <begin position="12"/>
        <end position="36"/>
    </location>
</feature>
<keyword evidence="1" id="KW-1133">Transmembrane helix</keyword>
<dbReference type="SUPFAM" id="SSF48317">
    <property type="entry name" value="Acid phosphatase/Vanadium-dependent haloperoxidase"/>
    <property type="match status" value="1"/>
</dbReference>
<dbReference type="AlphaFoldDB" id="A0A1H3GVY2"/>
<protein>
    <submittedName>
        <fullName evidence="3">Undecaprenyl-diphosphatase</fullName>
    </submittedName>
</protein>
<dbReference type="SMART" id="SM00014">
    <property type="entry name" value="acidPPc"/>
    <property type="match status" value="1"/>
</dbReference>
<evidence type="ECO:0000313" key="3">
    <source>
        <dbReference type="EMBL" id="SDY06509.1"/>
    </source>
</evidence>
<keyword evidence="1" id="KW-0812">Transmembrane</keyword>
<dbReference type="EMBL" id="FNOV01000005">
    <property type="protein sequence ID" value="SDY06509.1"/>
    <property type="molecule type" value="Genomic_DNA"/>
</dbReference>
<dbReference type="InterPro" id="IPR000326">
    <property type="entry name" value="PAP2/HPO"/>
</dbReference>
<keyword evidence="1" id="KW-0472">Membrane</keyword>
<dbReference type="OrthoDB" id="9773582at2"/>
<dbReference type="STRING" id="651662.SAMN04488069_105165"/>
<dbReference type="Proteomes" id="UP000199249">
    <property type="component" value="Unassembled WGS sequence"/>
</dbReference>
<feature type="transmembrane region" description="Helical" evidence="1">
    <location>
        <begin position="142"/>
        <end position="159"/>
    </location>
</feature>
<accession>A0A1H3GVY2</accession>
<sequence length="239" mass="26832">MTKHLRRLLAGFTLFLTEFAVTLLLGTAGVVAFLALSREVFDQDAATFDAAAFRWVRELLGAEQQQWVEAVTFLASRNFITVAGLLLVAWLLLVRRRHWYSLLVPVVALGSITLNLVLKQIYNRPRPLLPLTSASGLSFPSGHAMISASFYGLLIYFAWSRLRRYPALRYSVVAALAGLIVLIGLTRVYLRVHYATDVLAGIAAGLAWLIIAIPLLQQLEMRVRKRFRQDLQLAEKQPQ</sequence>
<evidence type="ECO:0000259" key="2">
    <source>
        <dbReference type="SMART" id="SM00014"/>
    </source>
</evidence>
<feature type="transmembrane region" description="Helical" evidence="1">
    <location>
        <begin position="100"/>
        <end position="122"/>
    </location>
</feature>
<evidence type="ECO:0000256" key="1">
    <source>
        <dbReference type="SAM" id="Phobius"/>
    </source>
</evidence>
<dbReference type="InterPro" id="IPR036938">
    <property type="entry name" value="PAP2/HPO_sf"/>
</dbReference>
<dbReference type="PANTHER" id="PTHR14969">
    <property type="entry name" value="SPHINGOSINE-1-PHOSPHATE PHOSPHOHYDROLASE"/>
    <property type="match status" value="1"/>
</dbReference>
<proteinExistence type="predicted"/>
<dbReference type="Pfam" id="PF01569">
    <property type="entry name" value="PAP2"/>
    <property type="match status" value="1"/>
</dbReference>
<keyword evidence="4" id="KW-1185">Reference proteome</keyword>
<reference evidence="4" key="1">
    <citation type="submission" date="2016-10" db="EMBL/GenBank/DDBJ databases">
        <authorList>
            <person name="Varghese N."/>
            <person name="Submissions S."/>
        </authorList>
    </citation>
    <scope>NUCLEOTIDE SEQUENCE [LARGE SCALE GENOMIC DNA]</scope>
    <source>
        <strain evidence="4">CGMCC 1.8975</strain>
    </source>
</reference>
<dbReference type="Gene3D" id="1.20.144.10">
    <property type="entry name" value="Phosphatidic acid phosphatase type 2/haloperoxidase"/>
    <property type="match status" value="1"/>
</dbReference>
<gene>
    <name evidence="3" type="ORF">SAMN04488069_105165</name>
</gene>
<feature type="transmembrane region" description="Helical" evidence="1">
    <location>
        <begin position="198"/>
        <end position="216"/>
    </location>
</feature>
<feature type="domain" description="Phosphatidic acid phosphatase type 2/haloperoxidase" evidence="2">
    <location>
        <begin position="101"/>
        <end position="213"/>
    </location>
</feature>
<name>A0A1H3GVY2_9BACT</name>
<dbReference type="PANTHER" id="PTHR14969:SF13">
    <property type="entry name" value="AT30094P"/>
    <property type="match status" value="1"/>
</dbReference>
<organism evidence="3 4">
    <name type="scientific">Hymenobacter psychrophilus</name>
    <dbReference type="NCBI Taxonomy" id="651662"/>
    <lineage>
        <taxon>Bacteria</taxon>
        <taxon>Pseudomonadati</taxon>
        <taxon>Bacteroidota</taxon>
        <taxon>Cytophagia</taxon>
        <taxon>Cytophagales</taxon>
        <taxon>Hymenobacteraceae</taxon>
        <taxon>Hymenobacter</taxon>
    </lineage>
</organism>
<dbReference type="CDD" id="cd03392">
    <property type="entry name" value="PAP2_like_2"/>
    <property type="match status" value="1"/>
</dbReference>